<dbReference type="RefSeq" id="WP_088270929.1">
    <property type="nucleotide sequence ID" value="NZ_BMKI01000016.1"/>
</dbReference>
<sequence>MTKENIEETELQDGQFEVDGVIYELRFNFTKIKTIEKMTGRSVNAEAIKNDGVLSLQMMETLFSFGLVEAKGLKAVPQKKAIKMFEPFIEENGALTVNNLIVDKLQEDMGFLFQ</sequence>
<evidence type="ECO:0000313" key="1">
    <source>
        <dbReference type="EMBL" id="GGD03712.1"/>
    </source>
</evidence>
<name>A0ABQ1PTN3_9ENTE</name>
<dbReference type="EMBL" id="BMKI01000016">
    <property type="protein sequence ID" value="GGD03712.1"/>
    <property type="molecule type" value="Genomic_DNA"/>
</dbReference>
<comment type="caution">
    <text evidence="1">The sequence shown here is derived from an EMBL/GenBank/DDBJ whole genome shotgun (WGS) entry which is preliminary data.</text>
</comment>
<organism evidence="1 2">
    <name type="scientific">Enterococcus wangshanyuanii</name>
    <dbReference type="NCBI Taxonomy" id="2005703"/>
    <lineage>
        <taxon>Bacteria</taxon>
        <taxon>Bacillati</taxon>
        <taxon>Bacillota</taxon>
        <taxon>Bacilli</taxon>
        <taxon>Lactobacillales</taxon>
        <taxon>Enterococcaceae</taxon>
        <taxon>Enterococcus</taxon>
    </lineage>
</organism>
<evidence type="ECO:0000313" key="2">
    <source>
        <dbReference type="Proteomes" id="UP000630615"/>
    </source>
</evidence>
<dbReference type="Proteomes" id="UP000630615">
    <property type="component" value="Unassembled WGS sequence"/>
</dbReference>
<gene>
    <name evidence="1" type="ORF">GCM10011573_36480</name>
</gene>
<keyword evidence="2" id="KW-1185">Reference proteome</keyword>
<evidence type="ECO:0008006" key="3">
    <source>
        <dbReference type="Google" id="ProtNLM"/>
    </source>
</evidence>
<proteinExistence type="predicted"/>
<reference evidence="2" key="1">
    <citation type="journal article" date="2019" name="Int. J. Syst. Evol. Microbiol.">
        <title>The Global Catalogue of Microorganisms (GCM) 10K type strain sequencing project: providing services to taxonomists for standard genome sequencing and annotation.</title>
        <authorList>
            <consortium name="The Broad Institute Genomics Platform"/>
            <consortium name="The Broad Institute Genome Sequencing Center for Infectious Disease"/>
            <person name="Wu L."/>
            <person name="Ma J."/>
        </authorList>
    </citation>
    <scope>NUCLEOTIDE SEQUENCE [LARGE SCALE GENOMIC DNA]</scope>
    <source>
        <strain evidence="2">CGMCC 1.15942</strain>
    </source>
</reference>
<accession>A0ABQ1PTN3</accession>
<protein>
    <recommendedName>
        <fullName evidence="3">Segregation and condensation protein B</fullName>
    </recommendedName>
</protein>